<protein>
    <submittedName>
        <fullName evidence="1">Predicted protein</fullName>
    </submittedName>
</protein>
<reference evidence="1 2" key="1">
    <citation type="journal article" date="2009" name="Science">
        <title>Green evolution and dynamic adaptations revealed by genomes of the marine picoeukaryotes Micromonas.</title>
        <authorList>
            <person name="Worden A.Z."/>
            <person name="Lee J.H."/>
            <person name="Mock T."/>
            <person name="Rouze P."/>
            <person name="Simmons M.P."/>
            <person name="Aerts A.L."/>
            <person name="Allen A.E."/>
            <person name="Cuvelier M.L."/>
            <person name="Derelle E."/>
            <person name="Everett M.V."/>
            <person name="Foulon E."/>
            <person name="Grimwood J."/>
            <person name="Gundlach H."/>
            <person name="Henrissat B."/>
            <person name="Napoli C."/>
            <person name="McDonald S.M."/>
            <person name="Parker M.S."/>
            <person name="Rombauts S."/>
            <person name="Salamov A."/>
            <person name="Von Dassow P."/>
            <person name="Badger J.H."/>
            <person name="Coutinho P.M."/>
            <person name="Demir E."/>
            <person name="Dubchak I."/>
            <person name="Gentemann C."/>
            <person name="Eikrem W."/>
            <person name="Gready J.E."/>
            <person name="John U."/>
            <person name="Lanier W."/>
            <person name="Lindquist E.A."/>
            <person name="Lucas S."/>
            <person name="Mayer K.F."/>
            <person name="Moreau H."/>
            <person name="Not F."/>
            <person name="Otillar R."/>
            <person name="Panaud O."/>
            <person name="Pangilinan J."/>
            <person name="Paulsen I."/>
            <person name="Piegu B."/>
            <person name="Poliakov A."/>
            <person name="Robbens S."/>
            <person name="Schmutz J."/>
            <person name="Toulza E."/>
            <person name="Wyss T."/>
            <person name="Zelensky A."/>
            <person name="Zhou K."/>
            <person name="Armbrust E.V."/>
            <person name="Bhattacharya D."/>
            <person name="Goodenough U.W."/>
            <person name="Van de Peer Y."/>
            <person name="Grigoriev I.V."/>
        </authorList>
    </citation>
    <scope>NUCLEOTIDE SEQUENCE [LARGE SCALE GENOMIC DNA]</scope>
    <source>
        <strain evidence="1 2">CCMP1545</strain>
    </source>
</reference>
<dbReference type="AlphaFoldDB" id="C1MKV5"/>
<gene>
    <name evidence="1" type="ORF">MICPUCDRAFT_64648</name>
</gene>
<dbReference type="STRING" id="564608.C1MKV5"/>
<dbReference type="OrthoDB" id="674604at2759"/>
<evidence type="ECO:0000313" key="1">
    <source>
        <dbReference type="EMBL" id="EEH59829.1"/>
    </source>
</evidence>
<dbReference type="InterPro" id="IPR027417">
    <property type="entry name" value="P-loop_NTPase"/>
</dbReference>
<keyword evidence="2" id="KW-1185">Reference proteome</keyword>
<dbReference type="EMBL" id="GG663736">
    <property type="protein sequence ID" value="EEH59829.1"/>
    <property type="molecule type" value="Genomic_DNA"/>
</dbReference>
<name>C1MKV5_MICPC</name>
<accession>C1MKV5</accession>
<dbReference type="Gene3D" id="3.40.50.300">
    <property type="entry name" value="P-loop containing nucleotide triphosphate hydrolases"/>
    <property type="match status" value="1"/>
</dbReference>
<sequence length="905" mass="102789">MNTLQPTFLKKVSRRALVILPTTGNARSGTGTLVDFQALHGYEKIELSYDSTDASVLQNVILTCGIIINGIQKVDLQLWTAFREARKIGILVLNYDRPGLYLHQKKYIDLAAAIPKYLAPYSAHLEKTCETRDDGYREVLIHVISGPGMEAERLVLRDKVCPALVDLCRTRRLRPVYADTLESCGVASAMRSAEKARLRSIHIVLISGKREPEEREHEYLCRFVDKIQNRNEQEKFNWIRRAPQHYNRFEFVISQVLQLAEEPAWNASSGATTDLREVNCVSPQHVLAYLRDSHFMQQLPDDVRKEYYSVSTLERRRVGAMLSVLYAHPYVAIRQFQADYAPSADSKTMRRFICGVPRHTTNLGRFASDVLDDIWSRITHEFPLSPSEFTLKEHEPEFSLQQQLPFYFNRGIYEYTLMRCIKLGRPNAVFVGGEEGSGVTSILQRCARKCRQLYCSSDKVEQHEVVILSLFPGLGRAYYNPTQVHRLLATSLLRYCGNKYNVPGRFNESRAWLFSLLRQMVNKNHRVLIFIDAATALENPRGISWLFSETELPSGVQMIVGGDVLNSKVEQNTNTIHKVLPSSYDISTFAAQKTLRRQLVGLYACIPKAMSKMLLLGPMEYIEIRSYVTKYLIVAANIELEDALLNMLLGLPGLASISYAKLLVEEISSMNMDDTRTIFEYLVKLTTQKVDIISSRLDRMELIFPRSMLALILPTVAYGCNSLTLEGIMSVIATTLDWDEQVYLGSFIAPTLMWEARGLILGPIEGTFKISSDATAGVIIDRYAPNEPKKRAIFRLLSKYYGSLYNGSSKIQKRYTENRGNDVQFSLAVSAQSTGTQRKRFFGNEPLFRSTNLSSNALERDADAPLKLPATHQERHLVVDAINLLPYYLTQARQFGELCTLLQDF</sequence>
<dbReference type="KEGG" id="mpp:MICPUCDRAFT_64648"/>
<proteinExistence type="predicted"/>
<dbReference type="Proteomes" id="UP000001876">
    <property type="component" value="Unassembled WGS sequence"/>
</dbReference>
<organism evidence="2">
    <name type="scientific">Micromonas pusilla (strain CCMP1545)</name>
    <name type="common">Picoplanktonic green alga</name>
    <dbReference type="NCBI Taxonomy" id="564608"/>
    <lineage>
        <taxon>Eukaryota</taxon>
        <taxon>Viridiplantae</taxon>
        <taxon>Chlorophyta</taxon>
        <taxon>Mamiellophyceae</taxon>
        <taxon>Mamiellales</taxon>
        <taxon>Mamiellaceae</taxon>
        <taxon>Micromonas</taxon>
    </lineage>
</organism>
<evidence type="ECO:0000313" key="2">
    <source>
        <dbReference type="Proteomes" id="UP000001876"/>
    </source>
</evidence>
<dbReference type="RefSeq" id="XP_003056453.1">
    <property type="nucleotide sequence ID" value="XM_003056407.1"/>
</dbReference>
<dbReference type="GeneID" id="9681735"/>
<feature type="non-terminal residue" evidence="1">
    <location>
        <position position="905"/>
    </location>
</feature>